<reference evidence="1" key="1">
    <citation type="submission" date="2019-11" db="EMBL/GenBank/DDBJ databases">
        <authorList>
            <person name="Li J."/>
        </authorList>
    </citation>
    <scope>NUCLEOTIDE SEQUENCE</scope>
    <source>
        <strain evidence="1">B6B</strain>
    </source>
</reference>
<comment type="caution">
    <text evidence="1">The sequence shown here is derived from an EMBL/GenBank/DDBJ whole genome shotgun (WGS) entry which is preliminary data.</text>
</comment>
<organism evidence="1 2">
    <name type="scientific">Aquibacillus halophilus</name>
    <dbReference type="NCBI Taxonomy" id="930132"/>
    <lineage>
        <taxon>Bacteria</taxon>
        <taxon>Bacillati</taxon>
        <taxon>Bacillota</taxon>
        <taxon>Bacilli</taxon>
        <taxon>Bacillales</taxon>
        <taxon>Bacillaceae</taxon>
        <taxon>Aquibacillus</taxon>
    </lineage>
</organism>
<proteinExistence type="predicted"/>
<dbReference type="EMBL" id="WJNG01000014">
    <property type="protein sequence ID" value="MRH44184.1"/>
    <property type="molecule type" value="Genomic_DNA"/>
</dbReference>
<name>A0A6A8DF05_9BACI</name>
<dbReference type="Proteomes" id="UP000799092">
    <property type="component" value="Unassembled WGS sequence"/>
</dbReference>
<evidence type="ECO:0000313" key="2">
    <source>
        <dbReference type="Proteomes" id="UP000799092"/>
    </source>
</evidence>
<accession>A0A6A8DF05</accession>
<sequence>MNYEVHNWGLNVGNVEITGVASSSIFLIGDNETIKLTSFYDTPPDSYIVGSLVPLRHPTIEEGTDNG</sequence>
<dbReference type="RefSeq" id="WP_153737793.1">
    <property type="nucleotide sequence ID" value="NZ_WJNG01000014.1"/>
</dbReference>
<gene>
    <name evidence="1" type="ORF">GH741_16195</name>
</gene>
<dbReference type="OrthoDB" id="2455313at2"/>
<dbReference type="AlphaFoldDB" id="A0A6A8DF05"/>
<protein>
    <submittedName>
        <fullName evidence="1">Spore gernimation protein GerPD</fullName>
    </submittedName>
</protein>
<keyword evidence="2" id="KW-1185">Reference proteome</keyword>
<evidence type="ECO:0000313" key="1">
    <source>
        <dbReference type="EMBL" id="MRH44184.1"/>
    </source>
</evidence>